<keyword evidence="3" id="KW-0540">Nuclease</keyword>
<dbReference type="KEGG" id="acou:A5CBH24_20630"/>
<evidence type="ECO:0000313" key="3">
    <source>
        <dbReference type="EMBL" id="BBL04750.1"/>
    </source>
</evidence>
<evidence type="ECO:0000259" key="2">
    <source>
        <dbReference type="Pfam" id="PF19580"/>
    </source>
</evidence>
<name>A0A4Y1WUT9_9BACT</name>
<dbReference type="EMBL" id="AP019735">
    <property type="protein sequence ID" value="BBL04750.1"/>
    <property type="molecule type" value="Genomic_DNA"/>
</dbReference>
<reference evidence="4" key="1">
    <citation type="submission" date="2019-06" db="EMBL/GenBank/DDBJ databases">
        <title>Alistipes onderdonkii subsp. vulgaris subsp. nov., Alistipes dispar sp. nov. and Alistipes communis sp. nov., isolated from human faeces, and creation of Alistipes onderdonkii subsp. onderdonkii subsp. nov.</title>
        <authorList>
            <person name="Sakamoto M."/>
            <person name="Ikeyama N."/>
            <person name="Ogata Y."/>
            <person name="Suda W."/>
            <person name="Iino T."/>
            <person name="Hattori M."/>
            <person name="Ohkuma M."/>
        </authorList>
    </citation>
    <scope>NUCLEOTIDE SEQUENCE [LARGE SCALE GENOMIC DNA]</scope>
    <source>
        <strain evidence="4">5CBH24</strain>
    </source>
</reference>
<accession>A0A4Y1WUT9</accession>
<feature type="domain" description="Endonuclease/exonuclease/phosphatase" evidence="2">
    <location>
        <begin position="26"/>
        <end position="346"/>
    </location>
</feature>
<dbReference type="GO" id="GO:0004519">
    <property type="term" value="F:endonuclease activity"/>
    <property type="evidence" value="ECO:0007669"/>
    <property type="project" value="UniProtKB-KW"/>
</dbReference>
<evidence type="ECO:0000256" key="1">
    <source>
        <dbReference type="SAM" id="SignalP"/>
    </source>
</evidence>
<protein>
    <submittedName>
        <fullName evidence="3">Endonuclease</fullName>
    </submittedName>
</protein>
<dbReference type="OrthoDB" id="9802724at2"/>
<organism evidence="3 4">
    <name type="scientific">Alistipes communis</name>
    <dbReference type="NCBI Taxonomy" id="2585118"/>
    <lineage>
        <taxon>Bacteria</taxon>
        <taxon>Pseudomonadati</taxon>
        <taxon>Bacteroidota</taxon>
        <taxon>Bacteroidia</taxon>
        <taxon>Bacteroidales</taxon>
        <taxon>Rikenellaceae</taxon>
        <taxon>Alistipes</taxon>
    </lineage>
</organism>
<dbReference type="Proteomes" id="UP000318946">
    <property type="component" value="Chromosome"/>
</dbReference>
<feature type="signal peptide" evidence="1">
    <location>
        <begin position="1"/>
        <end position="20"/>
    </location>
</feature>
<evidence type="ECO:0000313" key="4">
    <source>
        <dbReference type="Proteomes" id="UP000318946"/>
    </source>
</evidence>
<dbReference type="PANTHER" id="PTHR42834:SF1">
    <property type="entry name" value="ENDONUCLEASE_EXONUCLEASE_PHOSPHATASE FAMILY PROTEIN (AFU_ORTHOLOGUE AFUA_3G09210)"/>
    <property type="match status" value="1"/>
</dbReference>
<feature type="chain" id="PRO_5021426778" evidence="1">
    <location>
        <begin position="21"/>
        <end position="346"/>
    </location>
</feature>
<keyword evidence="3" id="KW-0378">Hydrolase</keyword>
<keyword evidence="3" id="KW-0255">Endonuclease</keyword>
<dbReference type="InterPro" id="IPR036691">
    <property type="entry name" value="Endo/exonu/phosph_ase_sf"/>
</dbReference>
<sequence length="346" mass="39077">MRKKLIITAVLASVMVMCFAQKPHKIMFYNMENFFDTIDDPETNDEEFLPDGAKRWNTAKYDKKLRNMERVLFDIAAIDRNYPAVIGVSEIENRSILEDIASTRKLLPARYAICHYDSPDLRGVDVAFLYRPDVFKLEGSADIPVRIASLPNWRTRGIVTMWGTIDDEPFLFMVAHWPSRLGGQAASAFKRNAAAEQMRAIADSVLKVNPATKIVAMGDFNDDPTDESVEVHLGAKAKIKELQPGDFYTPFADMLKAGLGTLAYRDAWNLFDNIVVSENLATGSAGKLKLIKDPYKKTKFYGNIFKPSYLIQQEGQYKGYPLRTFVGNNFQGGFSDHLPVFIYIAK</sequence>
<dbReference type="SUPFAM" id="SSF56219">
    <property type="entry name" value="DNase I-like"/>
    <property type="match status" value="1"/>
</dbReference>
<dbReference type="InterPro" id="IPR005135">
    <property type="entry name" value="Endo/exonuclease/phosphatase"/>
</dbReference>
<dbReference type="AlphaFoldDB" id="A0A4Y1WUT9"/>
<dbReference type="Pfam" id="PF19580">
    <property type="entry name" value="Exo_endo_phos_3"/>
    <property type="match status" value="1"/>
</dbReference>
<dbReference type="GeneID" id="78342781"/>
<gene>
    <name evidence="3" type="ORF">A5CBH24_20630</name>
</gene>
<dbReference type="Gene3D" id="3.60.10.10">
    <property type="entry name" value="Endonuclease/exonuclease/phosphatase"/>
    <property type="match status" value="1"/>
</dbReference>
<dbReference type="PANTHER" id="PTHR42834">
    <property type="entry name" value="ENDONUCLEASE/EXONUCLEASE/PHOSPHATASE FAMILY PROTEIN (AFU_ORTHOLOGUE AFUA_3G09210)"/>
    <property type="match status" value="1"/>
</dbReference>
<keyword evidence="1" id="KW-0732">Signal</keyword>
<dbReference type="RefSeq" id="WP_141413107.1">
    <property type="nucleotide sequence ID" value="NZ_AP019735.1"/>
</dbReference>
<proteinExistence type="predicted"/>
<keyword evidence="4" id="KW-1185">Reference proteome</keyword>